<protein>
    <submittedName>
        <fullName evidence="2">Uncharacterized protein</fullName>
    </submittedName>
</protein>
<proteinExistence type="predicted"/>
<dbReference type="EMBL" id="LXQA010306557">
    <property type="protein sequence ID" value="MCI42602.1"/>
    <property type="molecule type" value="Genomic_DNA"/>
</dbReference>
<accession>A0A392S2E4</accession>
<feature type="region of interest" description="Disordered" evidence="1">
    <location>
        <begin position="1"/>
        <end position="68"/>
    </location>
</feature>
<feature type="compositionally biased region" description="Basic and acidic residues" evidence="1">
    <location>
        <begin position="27"/>
        <end position="56"/>
    </location>
</feature>
<evidence type="ECO:0000256" key="1">
    <source>
        <dbReference type="SAM" id="MobiDB-lite"/>
    </source>
</evidence>
<feature type="non-terminal residue" evidence="2">
    <location>
        <position position="68"/>
    </location>
</feature>
<evidence type="ECO:0000313" key="2">
    <source>
        <dbReference type="EMBL" id="MCI42602.1"/>
    </source>
</evidence>
<evidence type="ECO:0000313" key="3">
    <source>
        <dbReference type="Proteomes" id="UP000265520"/>
    </source>
</evidence>
<keyword evidence="3" id="KW-1185">Reference proteome</keyword>
<comment type="caution">
    <text evidence="2">The sequence shown here is derived from an EMBL/GenBank/DDBJ whole genome shotgun (WGS) entry which is preliminary data.</text>
</comment>
<name>A0A392S2E4_9FABA</name>
<dbReference type="Proteomes" id="UP000265520">
    <property type="component" value="Unassembled WGS sequence"/>
</dbReference>
<reference evidence="2 3" key="1">
    <citation type="journal article" date="2018" name="Front. Plant Sci.">
        <title>Red Clover (Trifolium pratense) and Zigzag Clover (T. medium) - A Picture of Genomic Similarities and Differences.</title>
        <authorList>
            <person name="Dluhosova J."/>
            <person name="Istvanek J."/>
            <person name="Nedelnik J."/>
            <person name="Repkova J."/>
        </authorList>
    </citation>
    <scope>NUCLEOTIDE SEQUENCE [LARGE SCALE GENOMIC DNA]</scope>
    <source>
        <strain evidence="3">cv. 10/8</strain>
        <tissue evidence="2">Leaf</tissue>
    </source>
</reference>
<sequence length="68" mass="7597">MVVETKMSGSSAVLGHPNETPGSNPKRSKDEEDLQERSTKKMKSQHQEGASDRSYRDMMLGHMGDMET</sequence>
<organism evidence="2 3">
    <name type="scientific">Trifolium medium</name>
    <dbReference type="NCBI Taxonomy" id="97028"/>
    <lineage>
        <taxon>Eukaryota</taxon>
        <taxon>Viridiplantae</taxon>
        <taxon>Streptophyta</taxon>
        <taxon>Embryophyta</taxon>
        <taxon>Tracheophyta</taxon>
        <taxon>Spermatophyta</taxon>
        <taxon>Magnoliopsida</taxon>
        <taxon>eudicotyledons</taxon>
        <taxon>Gunneridae</taxon>
        <taxon>Pentapetalae</taxon>
        <taxon>rosids</taxon>
        <taxon>fabids</taxon>
        <taxon>Fabales</taxon>
        <taxon>Fabaceae</taxon>
        <taxon>Papilionoideae</taxon>
        <taxon>50 kb inversion clade</taxon>
        <taxon>NPAAA clade</taxon>
        <taxon>Hologalegina</taxon>
        <taxon>IRL clade</taxon>
        <taxon>Trifolieae</taxon>
        <taxon>Trifolium</taxon>
    </lineage>
</organism>
<dbReference type="AlphaFoldDB" id="A0A392S2E4"/>